<feature type="transmembrane region" description="Helical" evidence="8">
    <location>
        <begin position="334"/>
        <end position="354"/>
    </location>
</feature>
<dbReference type="eggNOG" id="COG5002">
    <property type="taxonomic scope" value="Bacteria"/>
</dbReference>
<comment type="caution">
    <text evidence="10">The sequence shown here is derived from an EMBL/GenBank/DDBJ whole genome shotgun (WGS) entry which is preliminary data.</text>
</comment>
<keyword evidence="3" id="KW-0597">Phosphoprotein</keyword>
<evidence type="ECO:0000256" key="5">
    <source>
        <dbReference type="ARBA" id="ARBA00022777"/>
    </source>
</evidence>
<dbReference type="InterPro" id="IPR004358">
    <property type="entry name" value="Sig_transdc_His_kin-like_C"/>
</dbReference>
<dbReference type="FunFam" id="1.10.287.130:FF:000001">
    <property type="entry name" value="Two-component sensor histidine kinase"/>
    <property type="match status" value="1"/>
</dbReference>
<dbReference type="Pfam" id="PF13426">
    <property type="entry name" value="PAS_9"/>
    <property type="match status" value="1"/>
</dbReference>
<accession>A0A061SS23</accession>
<dbReference type="GO" id="GO:0000155">
    <property type="term" value="F:phosphorelay sensor kinase activity"/>
    <property type="evidence" value="ECO:0007669"/>
    <property type="project" value="InterPro"/>
</dbReference>
<dbReference type="InterPro" id="IPR003661">
    <property type="entry name" value="HisK_dim/P_dom"/>
</dbReference>
<dbReference type="SUPFAM" id="SSF55785">
    <property type="entry name" value="PYP-like sensor domain (PAS domain)"/>
    <property type="match status" value="1"/>
</dbReference>
<keyword evidence="6" id="KW-0902">Two-component regulatory system</keyword>
<comment type="catalytic activity">
    <reaction evidence="1">
        <text>ATP + protein L-histidine = ADP + protein N-phospho-L-histidine.</text>
        <dbReference type="EC" id="2.7.13.3"/>
    </reaction>
</comment>
<dbReference type="EC" id="2.7.13.3" evidence="2"/>
<proteinExistence type="predicted"/>
<dbReference type="InterPro" id="IPR003594">
    <property type="entry name" value="HATPase_dom"/>
</dbReference>
<dbReference type="RefSeq" id="WP_051584204.1">
    <property type="nucleotide sequence ID" value="NZ_JEMU01000015.1"/>
</dbReference>
<evidence type="ECO:0000313" key="10">
    <source>
        <dbReference type="EMBL" id="KAJ02050.1"/>
    </source>
</evidence>
<dbReference type="AlphaFoldDB" id="A0A061SS23"/>
<dbReference type="Gene3D" id="1.10.287.130">
    <property type="match status" value="1"/>
</dbReference>
<dbReference type="CDD" id="cd00082">
    <property type="entry name" value="HisKA"/>
    <property type="match status" value="1"/>
</dbReference>
<dbReference type="Pfam" id="PF00512">
    <property type="entry name" value="HisKA"/>
    <property type="match status" value="1"/>
</dbReference>
<dbReference type="SMART" id="SM00388">
    <property type="entry name" value="HisKA"/>
    <property type="match status" value="1"/>
</dbReference>
<keyword evidence="8" id="KW-0812">Transmembrane</keyword>
<dbReference type="InterPro" id="IPR035965">
    <property type="entry name" value="PAS-like_dom_sf"/>
</dbReference>
<keyword evidence="11" id="KW-1185">Reference proteome</keyword>
<dbReference type="SMART" id="SM00387">
    <property type="entry name" value="HATPase_c"/>
    <property type="match status" value="1"/>
</dbReference>
<dbReference type="PANTHER" id="PTHR43047:SF72">
    <property type="entry name" value="OSMOSENSING HISTIDINE PROTEIN KINASE SLN1"/>
    <property type="match status" value="1"/>
</dbReference>
<evidence type="ECO:0000256" key="2">
    <source>
        <dbReference type="ARBA" id="ARBA00012438"/>
    </source>
</evidence>
<evidence type="ECO:0000256" key="3">
    <source>
        <dbReference type="ARBA" id="ARBA00022553"/>
    </source>
</evidence>
<dbReference type="PROSITE" id="PS50109">
    <property type="entry name" value="HIS_KIN"/>
    <property type="match status" value="1"/>
</dbReference>
<dbReference type="Pfam" id="PF02518">
    <property type="entry name" value="HATPase_c"/>
    <property type="match status" value="1"/>
</dbReference>
<dbReference type="SUPFAM" id="SSF53850">
    <property type="entry name" value="Periplasmic binding protein-like II"/>
    <property type="match status" value="1"/>
</dbReference>
<dbReference type="PRINTS" id="PR00344">
    <property type="entry name" value="BCTRLSENSOR"/>
</dbReference>
<dbReference type="SUPFAM" id="SSF47384">
    <property type="entry name" value="Homodimeric domain of signal transducing histidine kinase"/>
    <property type="match status" value="1"/>
</dbReference>
<dbReference type="InterPro" id="IPR000014">
    <property type="entry name" value="PAS"/>
</dbReference>
<keyword evidence="5" id="KW-0418">Kinase</keyword>
<dbReference type="InterPro" id="IPR036097">
    <property type="entry name" value="HisK_dim/P_sf"/>
</dbReference>
<dbReference type="Pfam" id="PF12974">
    <property type="entry name" value="Phosphonate-bd"/>
    <property type="match status" value="1"/>
</dbReference>
<evidence type="ECO:0000256" key="6">
    <source>
        <dbReference type="ARBA" id="ARBA00023012"/>
    </source>
</evidence>
<name>A0A061SS23_9RHOB</name>
<dbReference type="SUPFAM" id="SSF55874">
    <property type="entry name" value="ATPase domain of HSP90 chaperone/DNA topoisomerase II/histidine kinase"/>
    <property type="match status" value="1"/>
</dbReference>
<sequence>MHRLFHIMPTGLTIGALLRLGLAIVCAMGIMAGRAAMAQGTSDTEIRVGILATEGATRALEAWTPTIDLLNNAARNQSLPYRFKIEPHTDLTLLDGIADDQIDLFLGDPATFVVGEVESGARALLSVAHMWNGVTYDETGAVVFVRADSDIRSFEDVSGRPIMGVAAQEMTGWQLAQQEFRKSRLEPDDFGSDLMFSGGNQREVVYAVQTGLVDVGVIRAGVLENLAKQGALSLDDFRPLGAMDHDGYPFWVSTPLYPDWVISAVPDVPEEVLALVINSLLSVTEDSDVSQSAGGVVWQAPQNYQTVHELLISLRARPYENYLRRAATRIYSAYQWPVIGLGTLIVLSLAFLAFQVRRNAQLAEARKNVLQSEVRSKQFYRNAIEDHTVFCMLTKDGVISHVNERFLNALDRPRGSLLQNHLAELLNETNQSLLETEIMASMQSGAPWQGALQLTRRDDKAAWVQCTFIPVTSASNTLSEIAIVASDVTETRTGVSESRFNNTLELIQDQVIVMRPGTFELMYVNSSAYQLLIGERMGGSWKGKKASDFITKDDFDALKMRAEATIAGPQRRVTWEVEGKFDVTYEISLEYAQPEQDEPRLIVIYRDISERKAVEKAKNEFIATVSHELRTPLTSMKGALGLAVSGAVGEVPEKMTGVINMAASNCDRLVTLINDILDLEKISSGKMDYKMQAFDLNTVVSDALEANKFYAEKFDVTLRRIGDAKENEFRTYGDATRLTQVMDNLMSNAAKFSHKGSEILVSLSEFEGRLRISIRDFGDGIPEKAQATIFDKFTQADSSDTRSKGGTGLGLSIVKLIVEHHKGRIAFVSKEGIGTEFFVDLPMLDGDTVVPISRKGSEDSAALTFTDTLPETVAVATPKVGETAIDRLVTKSRETGTDVKFELGRVNALQVAKGRGVVGQSTVLNWMSSHEQALMVELLQREEMENCDVSVIELTQAANARQDIAARNITSGMMVQDWLRDCGDLLVGEGGDTAKVLAISSDDEVMQWLKEQEIEAVKSKGEAVSKSRSTQYDVIAQFGEGNDAATLALLPMQGGRLPSGWPVTLIVSKTKAKQAGRGVVSKFSSGGGRGRRRA</sequence>
<dbReference type="Gene3D" id="3.30.565.10">
    <property type="entry name" value="Histidine kinase-like ATPase, C-terminal domain"/>
    <property type="match status" value="1"/>
</dbReference>
<dbReference type="Gene3D" id="3.40.190.10">
    <property type="entry name" value="Periplasmic binding protein-like II"/>
    <property type="match status" value="2"/>
</dbReference>
<dbReference type="GO" id="GO:0005886">
    <property type="term" value="C:plasma membrane"/>
    <property type="evidence" value="ECO:0007669"/>
    <property type="project" value="TreeGrafter"/>
</dbReference>
<gene>
    <name evidence="10" type="ORF">PM02_15995</name>
</gene>
<dbReference type="FunFam" id="3.30.565.10:FF:000006">
    <property type="entry name" value="Sensor histidine kinase WalK"/>
    <property type="match status" value="1"/>
</dbReference>
<keyword evidence="8" id="KW-1133">Transmembrane helix</keyword>
<protein>
    <recommendedName>
        <fullName evidence="2">histidine kinase</fullName>
        <ecNumber evidence="2">2.7.13.3</ecNumber>
    </recommendedName>
</protein>
<dbReference type="Proteomes" id="UP000027337">
    <property type="component" value="Unassembled WGS sequence"/>
</dbReference>
<reference evidence="10 11" key="1">
    <citation type="journal article" date="2014" name="Genome Announc.">
        <title>Draft Genome Sequences of Two Isolates of the Roseobacter Group, Sulfitobacter sp. Strains 3SOLIMAR09 and 1FIGIMAR09, from Harbors of Mallorca Island (Mediterranean Sea).</title>
        <authorList>
            <person name="Mas-Llado M."/>
            <person name="Pina-Villalonga J.M."/>
            <person name="Brunet-Galmes I."/>
            <person name="Nogales B."/>
            <person name="Bosch R."/>
        </authorList>
    </citation>
    <scope>NUCLEOTIDE SEQUENCE [LARGE SCALE GENOMIC DNA]</scope>
    <source>
        <strain evidence="10 11">1FIGIMAR09</strain>
    </source>
</reference>
<evidence type="ECO:0000256" key="4">
    <source>
        <dbReference type="ARBA" id="ARBA00022679"/>
    </source>
</evidence>
<dbReference type="PANTHER" id="PTHR43047">
    <property type="entry name" value="TWO-COMPONENT HISTIDINE PROTEIN KINASE"/>
    <property type="match status" value="1"/>
</dbReference>
<evidence type="ECO:0000256" key="8">
    <source>
        <dbReference type="SAM" id="Phobius"/>
    </source>
</evidence>
<evidence type="ECO:0000256" key="1">
    <source>
        <dbReference type="ARBA" id="ARBA00000085"/>
    </source>
</evidence>
<dbReference type="eggNOG" id="COG3221">
    <property type="taxonomic scope" value="Bacteria"/>
</dbReference>
<dbReference type="STRING" id="83219.PM02_15995"/>
<dbReference type="InterPro" id="IPR005467">
    <property type="entry name" value="His_kinase_dom"/>
</dbReference>
<dbReference type="InterPro" id="IPR036890">
    <property type="entry name" value="HATPase_C_sf"/>
</dbReference>
<evidence type="ECO:0000313" key="11">
    <source>
        <dbReference type="Proteomes" id="UP000027337"/>
    </source>
</evidence>
<keyword evidence="4" id="KW-0808">Transferase</keyword>
<dbReference type="Gene3D" id="3.30.450.20">
    <property type="entry name" value="PAS domain"/>
    <property type="match status" value="2"/>
</dbReference>
<dbReference type="EMBL" id="JEMU01000015">
    <property type="protein sequence ID" value="KAJ02050.1"/>
    <property type="molecule type" value="Genomic_DNA"/>
</dbReference>
<dbReference type="GO" id="GO:0009927">
    <property type="term" value="F:histidine phosphotransfer kinase activity"/>
    <property type="evidence" value="ECO:0007669"/>
    <property type="project" value="TreeGrafter"/>
</dbReference>
<evidence type="ECO:0000256" key="7">
    <source>
        <dbReference type="ARBA" id="ARBA00023136"/>
    </source>
</evidence>
<keyword evidence="7 8" id="KW-0472">Membrane</keyword>
<feature type="domain" description="Histidine kinase" evidence="9">
    <location>
        <begin position="624"/>
        <end position="845"/>
    </location>
</feature>
<evidence type="ECO:0000259" key="9">
    <source>
        <dbReference type="PROSITE" id="PS50109"/>
    </source>
</evidence>
<organism evidence="10 11">
    <name type="scientific">Sulfitobacter mediterraneus</name>
    <dbReference type="NCBI Taxonomy" id="83219"/>
    <lineage>
        <taxon>Bacteria</taxon>
        <taxon>Pseudomonadati</taxon>
        <taxon>Pseudomonadota</taxon>
        <taxon>Alphaproteobacteria</taxon>
        <taxon>Rhodobacterales</taxon>
        <taxon>Roseobacteraceae</taxon>
        <taxon>Sulfitobacter</taxon>
    </lineage>
</organism>